<dbReference type="Gene3D" id="3.90.190.10">
    <property type="entry name" value="Protein tyrosine phosphatase superfamily"/>
    <property type="match status" value="1"/>
</dbReference>
<protein>
    <submittedName>
        <fullName evidence="1">CIC11C00000001070</fullName>
    </submittedName>
</protein>
<evidence type="ECO:0000313" key="2">
    <source>
        <dbReference type="Proteomes" id="UP000182334"/>
    </source>
</evidence>
<dbReference type="EMBL" id="LT635757">
    <property type="protein sequence ID" value="SGZ49726.1"/>
    <property type="molecule type" value="Genomic_DNA"/>
</dbReference>
<dbReference type="InterPro" id="IPR029021">
    <property type="entry name" value="Prot-tyrosine_phosphatase-like"/>
</dbReference>
<proteinExistence type="predicted"/>
<dbReference type="Proteomes" id="UP000182334">
    <property type="component" value="Chromosome II"/>
</dbReference>
<dbReference type="SUPFAM" id="SSF52799">
    <property type="entry name" value="(Phosphotyrosine protein) phosphatases II"/>
    <property type="match status" value="1"/>
</dbReference>
<dbReference type="AlphaFoldDB" id="A0A1L0DBE5"/>
<accession>A0A1L0DBE5</accession>
<organism evidence="1 2">
    <name type="scientific">Sungouiella intermedia</name>
    <dbReference type="NCBI Taxonomy" id="45354"/>
    <lineage>
        <taxon>Eukaryota</taxon>
        <taxon>Fungi</taxon>
        <taxon>Dikarya</taxon>
        <taxon>Ascomycota</taxon>
        <taxon>Saccharomycotina</taxon>
        <taxon>Pichiomycetes</taxon>
        <taxon>Metschnikowiaceae</taxon>
        <taxon>Sungouiella</taxon>
    </lineage>
</organism>
<evidence type="ECO:0000313" key="1">
    <source>
        <dbReference type="EMBL" id="SGZ49726.1"/>
    </source>
</evidence>
<gene>
    <name evidence="1" type="ORF">SAMEA4029010_CIC11G00000001070</name>
</gene>
<keyword evidence="2" id="KW-1185">Reference proteome</keyword>
<name>A0A1L0DBE5_9ASCO</name>
<sequence>MVARFSQLTQLAPGIFLGAYGSLANLDLLNKNNVKVVVNCGSTSRFLQFLDIQQPVLSSDIIVLNFDTNSLNTDKAFKDFHSRFNRILQNYLAFFYNYNDEVKYYINLNFENAKLTFESPTMNGMPLKLLFNVNRLLKLIRNVNTSVGVMFISENFGQQHHSNGLLYALAILYLMDNYNYNFESSYKYLLSILPQQYKEGCDIMYFSSPSTDLFNFTYYDDVLLIDSLKKFHAENSQIKQRENGVMTKNRKLKRSIECIENVTPQAIKKMA</sequence>
<reference evidence="1 2" key="1">
    <citation type="submission" date="2016-10" db="EMBL/GenBank/DDBJ databases">
        <authorList>
            <person name="de Groot N.N."/>
        </authorList>
    </citation>
    <scope>NUCLEOTIDE SEQUENCE [LARGE SCALE GENOMIC DNA]</scope>
    <source>
        <strain evidence="1 2">CBS 141442</strain>
    </source>
</reference>
<dbReference type="OrthoDB" id="4002732at2759"/>